<evidence type="ECO:0000313" key="2">
    <source>
        <dbReference type="EMBL" id="MWV27968.1"/>
    </source>
</evidence>
<dbReference type="SUPFAM" id="SSF48452">
    <property type="entry name" value="TPR-like"/>
    <property type="match status" value="2"/>
</dbReference>
<name>A0A844XEG5_9SPHN</name>
<dbReference type="PROSITE" id="PS51257">
    <property type="entry name" value="PROKAR_LIPOPROTEIN"/>
    <property type="match status" value="1"/>
</dbReference>
<dbReference type="Proteomes" id="UP000461409">
    <property type="component" value="Unassembled WGS sequence"/>
</dbReference>
<protein>
    <submittedName>
        <fullName evidence="2">Tetratricopeptide repeat protein</fullName>
    </submittedName>
</protein>
<evidence type="ECO:0000256" key="1">
    <source>
        <dbReference type="SAM" id="SignalP"/>
    </source>
</evidence>
<organism evidence="2 3">
    <name type="scientific">Aurantiacibacter rhizosphaerae</name>
    <dbReference type="NCBI Taxonomy" id="2691582"/>
    <lineage>
        <taxon>Bacteria</taxon>
        <taxon>Pseudomonadati</taxon>
        <taxon>Pseudomonadota</taxon>
        <taxon>Alphaproteobacteria</taxon>
        <taxon>Sphingomonadales</taxon>
        <taxon>Erythrobacteraceae</taxon>
        <taxon>Aurantiacibacter</taxon>
    </lineage>
</organism>
<evidence type="ECO:0000313" key="3">
    <source>
        <dbReference type="Proteomes" id="UP000461409"/>
    </source>
</evidence>
<comment type="caution">
    <text evidence="2">The sequence shown here is derived from an EMBL/GenBank/DDBJ whole genome shotgun (WGS) entry which is preliminary data.</text>
</comment>
<keyword evidence="3" id="KW-1185">Reference proteome</keyword>
<gene>
    <name evidence="2" type="ORF">GRF63_08615</name>
</gene>
<dbReference type="InterPro" id="IPR011990">
    <property type="entry name" value="TPR-like_helical_dom_sf"/>
</dbReference>
<dbReference type="AlphaFoldDB" id="A0A844XEG5"/>
<dbReference type="Gene3D" id="1.25.40.10">
    <property type="entry name" value="Tetratricopeptide repeat domain"/>
    <property type="match status" value="1"/>
</dbReference>
<dbReference type="EMBL" id="WUBR01000002">
    <property type="protein sequence ID" value="MWV27968.1"/>
    <property type="molecule type" value="Genomic_DNA"/>
</dbReference>
<accession>A0A844XEG5</accession>
<feature type="signal peptide" evidence="1">
    <location>
        <begin position="1"/>
        <end position="20"/>
    </location>
</feature>
<dbReference type="RefSeq" id="WP_160485620.1">
    <property type="nucleotide sequence ID" value="NZ_WUBR01000002.1"/>
</dbReference>
<dbReference type="Pfam" id="PF14559">
    <property type="entry name" value="TPR_19"/>
    <property type="match status" value="2"/>
</dbReference>
<sequence>MNLARILLIGSMACSLASCALLSGDPVEEAQAHYDAQDYVSARGAVQDILARAPNNIPALELLARIQLAMGQGSEVSATLDRLEKAGGEPDDANLLAAEGLLQSGEAQAALALIGNRTDAEAWRLRALSAAMKGDNAQATEAFRQGGDANGDKAKLFAAEASYYLSKADWPAAARAVALAQKAAPKRIETLFVAARLAEVQDDHVLALSNFLRIIEIAPLDRPALIGAISAAERAEKPGVARHLIAYGAQTRPQDREFVYQEARVLAWDGKWEGVRAMLQQHEAEIADHDAARLLYAESLLQLGQVETARAIAAPVLARSPQNAEAMRVEAAIAAASQG</sequence>
<reference evidence="2 3" key="1">
    <citation type="submission" date="2019-12" db="EMBL/GenBank/DDBJ databases">
        <authorList>
            <person name="Lee S.D."/>
        </authorList>
    </citation>
    <scope>NUCLEOTIDE SEQUENCE [LARGE SCALE GENOMIC DNA]</scope>
    <source>
        <strain evidence="2 3">GH3-10</strain>
    </source>
</reference>
<dbReference type="Gene3D" id="1.25.40.1040">
    <property type="match status" value="1"/>
</dbReference>
<proteinExistence type="predicted"/>
<reference evidence="2 3" key="2">
    <citation type="submission" date="2020-02" db="EMBL/GenBank/DDBJ databases">
        <title>Erythrobacter dongmakensis sp. nov., isolated from a tidal mudflat.</title>
        <authorList>
            <person name="Kim I.S."/>
        </authorList>
    </citation>
    <scope>NUCLEOTIDE SEQUENCE [LARGE SCALE GENOMIC DNA]</scope>
    <source>
        <strain evidence="2 3">GH3-10</strain>
    </source>
</reference>
<keyword evidence="1" id="KW-0732">Signal</keyword>
<feature type="chain" id="PRO_5032399308" evidence="1">
    <location>
        <begin position="21"/>
        <end position="339"/>
    </location>
</feature>